<protein>
    <submittedName>
        <fullName evidence="1">Uncharacterized protein</fullName>
    </submittedName>
</protein>
<proteinExistence type="predicted"/>
<dbReference type="EMBL" id="JAGGKK010000020">
    <property type="protein sequence ID" value="MBP1950258.1"/>
    <property type="molecule type" value="Genomic_DNA"/>
</dbReference>
<comment type="caution">
    <text evidence="1">The sequence shown here is derived from an EMBL/GenBank/DDBJ whole genome shotgun (WGS) entry which is preliminary data.</text>
</comment>
<keyword evidence="2" id="KW-1185">Reference proteome</keyword>
<accession>A0ABS4HHE1</accession>
<evidence type="ECO:0000313" key="1">
    <source>
        <dbReference type="EMBL" id="MBP1950258.1"/>
    </source>
</evidence>
<name>A0ABS4HHE1_9BACI</name>
<evidence type="ECO:0000313" key="2">
    <source>
        <dbReference type="Proteomes" id="UP001519328"/>
    </source>
</evidence>
<dbReference type="RefSeq" id="WP_209481732.1">
    <property type="nucleotide sequence ID" value="NZ_JAGGKK010000020.1"/>
</dbReference>
<reference evidence="1 2" key="1">
    <citation type="submission" date="2021-03" db="EMBL/GenBank/DDBJ databases">
        <title>Genomic Encyclopedia of Type Strains, Phase IV (KMG-IV): sequencing the most valuable type-strain genomes for metagenomic binning, comparative biology and taxonomic classification.</title>
        <authorList>
            <person name="Goeker M."/>
        </authorList>
    </citation>
    <scope>NUCLEOTIDE SEQUENCE [LARGE SCALE GENOMIC DNA]</scope>
    <source>
        <strain evidence="1 2">DSM 21085</strain>
    </source>
</reference>
<organism evidence="1 2">
    <name type="scientific">Virgibacillus litoralis</name>
    <dbReference type="NCBI Taxonomy" id="578221"/>
    <lineage>
        <taxon>Bacteria</taxon>
        <taxon>Bacillati</taxon>
        <taxon>Bacillota</taxon>
        <taxon>Bacilli</taxon>
        <taxon>Bacillales</taxon>
        <taxon>Bacillaceae</taxon>
        <taxon>Virgibacillus</taxon>
    </lineage>
</organism>
<dbReference type="Proteomes" id="UP001519328">
    <property type="component" value="Unassembled WGS sequence"/>
</dbReference>
<sequence>MLVPFRVLLPKWVYDKAENQQEIHNKALEYMQRYPHYTVTNIKNGFAICERIELKK</sequence>
<gene>
    <name evidence="1" type="ORF">J2Z82_003215</name>
</gene>